<evidence type="ECO:0000256" key="6">
    <source>
        <dbReference type="ARBA" id="ARBA00022679"/>
    </source>
</evidence>
<dbReference type="SUPFAM" id="SSF47384">
    <property type="entry name" value="Homodimeric domain of signal transducing histidine kinase"/>
    <property type="match status" value="1"/>
</dbReference>
<dbReference type="SMART" id="SM00388">
    <property type="entry name" value="HisKA"/>
    <property type="match status" value="1"/>
</dbReference>
<keyword evidence="6" id="KW-0808">Transferase</keyword>
<evidence type="ECO:0000256" key="3">
    <source>
        <dbReference type="ARBA" id="ARBA00012438"/>
    </source>
</evidence>
<dbReference type="SMART" id="SM00387">
    <property type="entry name" value="HATPase_c"/>
    <property type="match status" value="1"/>
</dbReference>
<dbReference type="InterPro" id="IPR003661">
    <property type="entry name" value="HisK_dim/P_dom"/>
</dbReference>
<feature type="transmembrane region" description="Helical" evidence="14">
    <location>
        <begin position="7"/>
        <end position="34"/>
    </location>
</feature>
<evidence type="ECO:0000256" key="4">
    <source>
        <dbReference type="ARBA" id="ARBA00022475"/>
    </source>
</evidence>
<evidence type="ECO:0000256" key="10">
    <source>
        <dbReference type="ARBA" id="ARBA00022840"/>
    </source>
</evidence>
<dbReference type="PRINTS" id="PR00344">
    <property type="entry name" value="BCTRLSENSOR"/>
</dbReference>
<dbReference type="PROSITE" id="PS50109">
    <property type="entry name" value="HIS_KIN"/>
    <property type="match status" value="1"/>
</dbReference>
<keyword evidence="8" id="KW-0547">Nucleotide-binding</keyword>
<dbReference type="Pfam" id="PF00512">
    <property type="entry name" value="HisKA"/>
    <property type="match status" value="1"/>
</dbReference>
<keyword evidence="7 14" id="KW-0812">Transmembrane</keyword>
<dbReference type="GO" id="GO:0005886">
    <property type="term" value="C:plasma membrane"/>
    <property type="evidence" value="ECO:0007669"/>
    <property type="project" value="UniProtKB-SubCell"/>
</dbReference>
<dbReference type="KEGG" id="ppsc:EHS13_17165"/>
<name>A0A6B8RJ54_9BACL</name>
<evidence type="ECO:0000259" key="16">
    <source>
        <dbReference type="PROSITE" id="PS50885"/>
    </source>
</evidence>
<dbReference type="CDD" id="cd00075">
    <property type="entry name" value="HATPase"/>
    <property type="match status" value="1"/>
</dbReference>
<keyword evidence="5" id="KW-0597">Phosphoprotein</keyword>
<dbReference type="FunFam" id="3.30.565.10:FF:000006">
    <property type="entry name" value="Sensor histidine kinase WalK"/>
    <property type="match status" value="1"/>
</dbReference>
<evidence type="ECO:0000256" key="7">
    <source>
        <dbReference type="ARBA" id="ARBA00022692"/>
    </source>
</evidence>
<evidence type="ECO:0000256" key="11">
    <source>
        <dbReference type="ARBA" id="ARBA00022989"/>
    </source>
</evidence>
<dbReference type="AlphaFoldDB" id="A0A6B8RJ54"/>
<dbReference type="OrthoDB" id="9786919at2"/>
<evidence type="ECO:0000313" key="17">
    <source>
        <dbReference type="EMBL" id="QGQ96491.1"/>
    </source>
</evidence>
<organism evidence="17 18">
    <name type="scientific">Paenibacillus psychroresistens</name>
    <dbReference type="NCBI Taxonomy" id="1778678"/>
    <lineage>
        <taxon>Bacteria</taxon>
        <taxon>Bacillati</taxon>
        <taxon>Bacillota</taxon>
        <taxon>Bacilli</taxon>
        <taxon>Bacillales</taxon>
        <taxon>Paenibacillaceae</taxon>
        <taxon>Paenibacillus</taxon>
    </lineage>
</organism>
<dbReference type="EMBL" id="CP034235">
    <property type="protein sequence ID" value="QGQ96491.1"/>
    <property type="molecule type" value="Genomic_DNA"/>
</dbReference>
<evidence type="ECO:0000259" key="15">
    <source>
        <dbReference type="PROSITE" id="PS50109"/>
    </source>
</evidence>
<protein>
    <recommendedName>
        <fullName evidence="3">histidine kinase</fullName>
        <ecNumber evidence="3">2.7.13.3</ecNumber>
    </recommendedName>
</protein>
<evidence type="ECO:0000256" key="12">
    <source>
        <dbReference type="ARBA" id="ARBA00023012"/>
    </source>
</evidence>
<evidence type="ECO:0000256" key="5">
    <source>
        <dbReference type="ARBA" id="ARBA00022553"/>
    </source>
</evidence>
<dbReference type="SUPFAM" id="SSF55874">
    <property type="entry name" value="ATPase domain of HSP90 chaperone/DNA topoisomerase II/histidine kinase"/>
    <property type="match status" value="1"/>
</dbReference>
<comment type="subcellular location">
    <subcellularLocation>
        <location evidence="2">Cell membrane</location>
        <topology evidence="2">Multi-pass membrane protein</topology>
    </subcellularLocation>
</comment>
<dbReference type="Gene3D" id="3.30.565.10">
    <property type="entry name" value="Histidine kinase-like ATPase, C-terminal domain"/>
    <property type="match status" value="1"/>
</dbReference>
<evidence type="ECO:0000256" key="2">
    <source>
        <dbReference type="ARBA" id="ARBA00004651"/>
    </source>
</evidence>
<keyword evidence="18" id="KW-1185">Reference proteome</keyword>
<evidence type="ECO:0000256" key="13">
    <source>
        <dbReference type="ARBA" id="ARBA00023136"/>
    </source>
</evidence>
<evidence type="ECO:0000256" key="9">
    <source>
        <dbReference type="ARBA" id="ARBA00022777"/>
    </source>
</evidence>
<dbReference type="InterPro" id="IPR004358">
    <property type="entry name" value="Sig_transdc_His_kin-like_C"/>
</dbReference>
<dbReference type="Pfam" id="PF02518">
    <property type="entry name" value="HATPase_c"/>
    <property type="match status" value="1"/>
</dbReference>
<feature type="domain" description="Histidine kinase" evidence="15">
    <location>
        <begin position="253"/>
        <end position="479"/>
    </location>
</feature>
<dbReference type="EC" id="2.7.13.3" evidence="3"/>
<dbReference type="Pfam" id="PF00672">
    <property type="entry name" value="HAMP"/>
    <property type="match status" value="1"/>
</dbReference>
<dbReference type="CDD" id="cd06225">
    <property type="entry name" value="HAMP"/>
    <property type="match status" value="1"/>
</dbReference>
<keyword evidence="4" id="KW-1003">Cell membrane</keyword>
<dbReference type="InterPro" id="IPR003594">
    <property type="entry name" value="HATPase_dom"/>
</dbReference>
<evidence type="ECO:0000313" key="18">
    <source>
        <dbReference type="Proteomes" id="UP000426246"/>
    </source>
</evidence>
<dbReference type="Gene3D" id="6.10.340.10">
    <property type="match status" value="1"/>
</dbReference>
<dbReference type="SMART" id="SM00304">
    <property type="entry name" value="HAMP"/>
    <property type="match status" value="1"/>
</dbReference>
<dbReference type="PROSITE" id="PS50885">
    <property type="entry name" value="HAMP"/>
    <property type="match status" value="1"/>
</dbReference>
<accession>A0A6B8RJ54</accession>
<dbReference type="RefSeq" id="WP_155701551.1">
    <property type="nucleotide sequence ID" value="NZ_CP034235.1"/>
</dbReference>
<keyword evidence="13 14" id="KW-0472">Membrane</keyword>
<keyword evidence="9 17" id="KW-0418">Kinase</keyword>
<dbReference type="InterPro" id="IPR003660">
    <property type="entry name" value="HAMP_dom"/>
</dbReference>
<comment type="catalytic activity">
    <reaction evidence="1">
        <text>ATP + protein L-histidine = ADP + protein N-phospho-L-histidine.</text>
        <dbReference type="EC" id="2.7.13.3"/>
    </reaction>
</comment>
<keyword evidence="10" id="KW-0067">ATP-binding</keyword>
<dbReference type="GO" id="GO:0005524">
    <property type="term" value="F:ATP binding"/>
    <property type="evidence" value="ECO:0007669"/>
    <property type="project" value="UniProtKB-KW"/>
</dbReference>
<evidence type="ECO:0000256" key="8">
    <source>
        <dbReference type="ARBA" id="ARBA00022741"/>
    </source>
</evidence>
<feature type="domain" description="HAMP" evidence="16">
    <location>
        <begin position="184"/>
        <end position="238"/>
    </location>
</feature>
<dbReference type="Proteomes" id="UP000426246">
    <property type="component" value="Chromosome"/>
</dbReference>
<dbReference type="PANTHER" id="PTHR45436:SF5">
    <property type="entry name" value="SENSOR HISTIDINE KINASE TRCS"/>
    <property type="match status" value="1"/>
</dbReference>
<evidence type="ECO:0000256" key="14">
    <source>
        <dbReference type="SAM" id="Phobius"/>
    </source>
</evidence>
<dbReference type="InterPro" id="IPR050428">
    <property type="entry name" value="TCS_sensor_his_kinase"/>
</dbReference>
<dbReference type="InterPro" id="IPR036097">
    <property type="entry name" value="HisK_dim/P_sf"/>
</dbReference>
<gene>
    <name evidence="17" type="ORF">EHS13_17165</name>
</gene>
<sequence length="486" mass="55106">MTIRLRLTLLYSGILGLVLLLFGALLYNILHFYIYKELEHSLKEQTADLQENVNYKFRINSTGWSLSIKLDDFDTLQSGMYLQLINFTSGEIAKSINLNGVDLPFSTEGHDPNKGYFVTANIHNSPFYIYNDSLIINGTEVGILQAAYNISVISLFFSILKLVLVVLSVFVVSIASYLGWLVSKRALKPIYSLIRETELIQNSDDLARRIHYDNKHDEVGLLSKTMNGMLERIQMMYAVLDGSYITQRRFVADASHELRTPLTTINGNAEFLKKIWGTYLHNPSLIELKEIEISVEAIHDITDEAMKMGKLVNDLLILARTDAGLQIVRTEIELKPIVEAVVRKLQLIPKLIEWKMENLEMLDNLQVMGDKDYLQQLIFIILDNAFKFTENGLVELRVFKLADRVGLMIRDTGIGMDPNEIPHIFERFYRADSSRGITPGTGLGLSIAKWILDEHQGTVEVVSEKGIGTSISIYLPILNPESNKLD</sequence>
<dbReference type="CDD" id="cd00082">
    <property type="entry name" value="HisKA"/>
    <property type="match status" value="1"/>
</dbReference>
<dbReference type="PANTHER" id="PTHR45436">
    <property type="entry name" value="SENSOR HISTIDINE KINASE YKOH"/>
    <property type="match status" value="1"/>
</dbReference>
<dbReference type="SUPFAM" id="SSF158472">
    <property type="entry name" value="HAMP domain-like"/>
    <property type="match status" value="1"/>
</dbReference>
<dbReference type="GO" id="GO:0000155">
    <property type="term" value="F:phosphorelay sensor kinase activity"/>
    <property type="evidence" value="ECO:0007669"/>
    <property type="project" value="InterPro"/>
</dbReference>
<dbReference type="Gene3D" id="1.10.287.130">
    <property type="match status" value="1"/>
</dbReference>
<proteinExistence type="predicted"/>
<reference evidence="18" key="1">
    <citation type="submission" date="2018-11" db="EMBL/GenBank/DDBJ databases">
        <title>Complete genome sequence of Paenibacillus sp. ML311-T8.</title>
        <authorList>
            <person name="Nam Y.-D."/>
            <person name="Kang J."/>
            <person name="Chung W.-H."/>
            <person name="Park Y.S."/>
        </authorList>
    </citation>
    <scope>NUCLEOTIDE SEQUENCE [LARGE SCALE GENOMIC DNA]</scope>
    <source>
        <strain evidence="18">ML311-T8</strain>
    </source>
</reference>
<feature type="transmembrane region" description="Helical" evidence="14">
    <location>
        <begin position="159"/>
        <end position="182"/>
    </location>
</feature>
<keyword evidence="12" id="KW-0902">Two-component regulatory system</keyword>
<dbReference type="InterPro" id="IPR036890">
    <property type="entry name" value="HATPase_C_sf"/>
</dbReference>
<evidence type="ECO:0000256" key="1">
    <source>
        <dbReference type="ARBA" id="ARBA00000085"/>
    </source>
</evidence>
<dbReference type="InterPro" id="IPR005467">
    <property type="entry name" value="His_kinase_dom"/>
</dbReference>
<keyword evidence="11 14" id="KW-1133">Transmembrane helix</keyword>